<dbReference type="AlphaFoldDB" id="A0A377AGH1"/>
<evidence type="ECO:0000313" key="2">
    <source>
        <dbReference type="Proteomes" id="UP000255543"/>
    </source>
</evidence>
<dbReference type="Proteomes" id="UP000255543">
    <property type="component" value="Unassembled WGS sequence"/>
</dbReference>
<sequence>MPLIFYSLLNQHCWLASLQYGALQPLILYIFTVFPPRKAEEDNNTRRRYKK</sequence>
<evidence type="ECO:0000313" key="1">
    <source>
        <dbReference type="EMBL" id="STL04545.1"/>
    </source>
</evidence>
<accession>A0A377AGH1</accession>
<organism evidence="1 2">
    <name type="scientific">Escherichia coli</name>
    <dbReference type="NCBI Taxonomy" id="562"/>
    <lineage>
        <taxon>Bacteria</taxon>
        <taxon>Pseudomonadati</taxon>
        <taxon>Pseudomonadota</taxon>
        <taxon>Gammaproteobacteria</taxon>
        <taxon>Enterobacterales</taxon>
        <taxon>Enterobacteriaceae</taxon>
        <taxon>Escherichia</taxon>
    </lineage>
</organism>
<proteinExistence type="predicted"/>
<gene>
    <name evidence="1" type="ORF">NCTC8179_06214</name>
</gene>
<dbReference type="EMBL" id="UGEB01000001">
    <property type="protein sequence ID" value="STL04545.1"/>
    <property type="molecule type" value="Genomic_DNA"/>
</dbReference>
<protein>
    <submittedName>
        <fullName evidence="1">Uncharacterized protein</fullName>
    </submittedName>
</protein>
<reference evidence="1 2" key="1">
    <citation type="submission" date="2018-06" db="EMBL/GenBank/DDBJ databases">
        <authorList>
            <consortium name="Pathogen Informatics"/>
            <person name="Doyle S."/>
        </authorList>
    </citation>
    <scope>NUCLEOTIDE SEQUENCE [LARGE SCALE GENOMIC DNA]</scope>
    <source>
        <strain evidence="1 2">NCTC8179</strain>
    </source>
</reference>
<name>A0A377AGH1_ECOLX</name>